<dbReference type="RefSeq" id="WP_110266056.1">
    <property type="nucleotide sequence ID" value="NZ_CAWNXA010000009.1"/>
</dbReference>
<proteinExistence type="inferred from homology"/>
<sequence length="299" mass="32765">MSLSDGSKPFPIPIKVIGPGSQPVEEEELQYMQMPRGMETYRPPILPERDEAAAFKAGQQALREIGAALARAVAALPGGLARVSERVDLTALDEADRRFVNQILGEGEVGARIDGQRSVRIQESVFASIWRVAVFEGECMVEDYVEVAMVPFELRTQARLDASDVLAVDAPDRLPPMVMNAPSILTELADQVATWQPGQPPHVINLTLLPLSPEDVVHLDERIGSGRATILSRGYGNCRVSSTRVPNCWRVVYYNSQDAVILNTLEIADMPEAVCAAAEDMSDALPRFQEVLEWVVTDA</sequence>
<evidence type="ECO:0000259" key="2">
    <source>
        <dbReference type="Pfam" id="PF04809"/>
    </source>
</evidence>
<dbReference type="EMBL" id="QICN01000009">
    <property type="protein sequence ID" value="PXV65660.1"/>
    <property type="molecule type" value="Genomic_DNA"/>
</dbReference>
<feature type="domain" description="HupH hydrogenase expression protein C-terminal" evidence="2">
    <location>
        <begin position="178"/>
        <end position="295"/>
    </location>
</feature>
<evidence type="ECO:0000313" key="4">
    <source>
        <dbReference type="Proteomes" id="UP000248330"/>
    </source>
</evidence>
<dbReference type="InterPro" id="IPR038527">
    <property type="entry name" value="HupH_C_sf"/>
</dbReference>
<accession>A0A318E8P0</accession>
<keyword evidence="4" id="KW-1185">Reference proteome</keyword>
<dbReference type="AlphaFoldDB" id="A0A318E8P0"/>
<dbReference type="Pfam" id="PF04809">
    <property type="entry name" value="HupH_C"/>
    <property type="match status" value="2"/>
</dbReference>
<comment type="similarity">
    <text evidence="1">Belongs to the HupH/HyaF family.</text>
</comment>
<reference evidence="3 4" key="1">
    <citation type="submission" date="2018-04" db="EMBL/GenBank/DDBJ databases">
        <title>Genomic Encyclopedia of Type Strains, Phase IV (KMG-IV): sequencing the most valuable type-strain genomes for metagenomic binning, comparative biology and taxonomic classification.</title>
        <authorList>
            <person name="Goeker M."/>
        </authorList>
    </citation>
    <scope>NUCLEOTIDE SEQUENCE [LARGE SCALE GENOMIC DNA]</scope>
    <source>
        <strain evidence="3 4">DSM 104150</strain>
    </source>
</reference>
<feature type="domain" description="HupH hydrogenase expression protein C-terminal" evidence="2">
    <location>
        <begin position="84"/>
        <end position="157"/>
    </location>
</feature>
<comment type="caution">
    <text evidence="3">The sequence shown here is derived from an EMBL/GenBank/DDBJ whole genome shotgun (WGS) entry which is preliminary data.</text>
</comment>
<evidence type="ECO:0000256" key="1">
    <source>
        <dbReference type="ARBA" id="ARBA00010832"/>
    </source>
</evidence>
<gene>
    <name evidence="3" type="ORF">C8D93_10939</name>
</gene>
<name>A0A318E8P0_9GAMM</name>
<dbReference type="OrthoDB" id="6560677at2"/>
<dbReference type="Proteomes" id="UP000248330">
    <property type="component" value="Unassembled WGS sequence"/>
</dbReference>
<evidence type="ECO:0000313" key="3">
    <source>
        <dbReference type="EMBL" id="PXV65660.1"/>
    </source>
</evidence>
<organism evidence="3 4">
    <name type="scientific">Sinimarinibacterium flocculans</name>
    <dbReference type="NCBI Taxonomy" id="985250"/>
    <lineage>
        <taxon>Bacteria</taxon>
        <taxon>Pseudomonadati</taxon>
        <taxon>Pseudomonadota</taxon>
        <taxon>Gammaproteobacteria</taxon>
        <taxon>Nevskiales</taxon>
        <taxon>Nevskiaceae</taxon>
        <taxon>Sinimarinibacterium</taxon>
    </lineage>
</organism>
<protein>
    <submittedName>
        <fullName evidence="3">Hydrogenase-1 operon protein HyaF</fullName>
    </submittedName>
</protein>
<dbReference type="InterPro" id="IPR006894">
    <property type="entry name" value="HupH_Hydgase_express_prot_C"/>
</dbReference>
<dbReference type="Gene3D" id="3.30.1370.140">
    <property type="entry name" value="HupH hydrogenase expression protein, C-terminal domain"/>
    <property type="match status" value="2"/>
</dbReference>